<accession>A0A6D0ZP18</accession>
<dbReference type="AlphaFoldDB" id="A0A6D0ZP18"/>
<organism evidence="2">
    <name type="scientific">Escherichia coli</name>
    <dbReference type="NCBI Taxonomy" id="562"/>
    <lineage>
        <taxon>Bacteria</taxon>
        <taxon>Pseudomonadati</taxon>
        <taxon>Pseudomonadota</taxon>
        <taxon>Gammaproteobacteria</taxon>
        <taxon>Enterobacterales</taxon>
        <taxon>Enterobacteriaceae</taxon>
        <taxon>Escherichia</taxon>
    </lineage>
</organism>
<dbReference type="EMBL" id="JAAHTE010000005">
    <property type="protein sequence ID" value="NET98741.1"/>
    <property type="molecule type" value="Genomic_DNA"/>
</dbReference>
<dbReference type="InterPro" id="IPR029492">
    <property type="entry name" value="DUF4435"/>
</dbReference>
<reference evidence="2" key="1">
    <citation type="submission" date="2020-02" db="EMBL/GenBank/DDBJ databases">
        <title>Investigating the Use of Bacteriophages as New Decolonization Strategy for Intestinal Carriage of CTX-M-15-producing ST131 Escherichia coli: an In Vitro Continuous Culture System Model.</title>
        <authorList>
            <person name="Bernasconi O.J."/>
            <person name="Campos-Madueno E.I."/>
            <person name="Dona V."/>
            <person name="Perreten V."/>
            <person name="Carattoli A."/>
            <person name="Endimiani A."/>
        </authorList>
    </citation>
    <scope>NUCLEOTIDE SEQUENCE</scope>
    <source>
        <strain evidence="2">4901.28</strain>
    </source>
</reference>
<dbReference type="Pfam" id="PF14491">
    <property type="entry name" value="DUF4435"/>
    <property type="match status" value="1"/>
</dbReference>
<gene>
    <name evidence="2" type="ORF">G3563_05595</name>
</gene>
<feature type="domain" description="DUF4435" evidence="1">
    <location>
        <begin position="30"/>
        <end position="246"/>
    </location>
</feature>
<proteinExistence type="predicted"/>
<name>A0A6D0ZP18_ECOLX</name>
<evidence type="ECO:0000313" key="2">
    <source>
        <dbReference type="EMBL" id="NET98741.1"/>
    </source>
</evidence>
<sequence length="285" mass="33570">MMSLRNAVREDDWLSSMMLLFRNEMYQRCILIVVEGISDIRFFNAYRLDNRIIYESPENGKREVILAVSQLRRAGNNAVYGVCDADFDELSGINHEGIFYTDAHDLEMMLVKGGAVDKFIMSHTDRKLIQGELADIFCQDVKMNILCACYKIGLLKWYNYLTHSNLNFKGMNYRNFVSINRTDVVVDETKYINHVLSRSRTDKDFNAKNLYNEMRKLELMSPDHFSICNGHDFTCILKMMYETDISVNKNMRLDEIDSYMRMSYDHHTFRTTKLHKRLNQLLILH</sequence>
<comment type="caution">
    <text evidence="2">The sequence shown here is derived from an EMBL/GenBank/DDBJ whole genome shotgun (WGS) entry which is preliminary data.</text>
</comment>
<evidence type="ECO:0000259" key="1">
    <source>
        <dbReference type="Pfam" id="PF14491"/>
    </source>
</evidence>
<dbReference type="RefSeq" id="WP_001531545.1">
    <property type="nucleotide sequence ID" value="NZ_CAJHSC010000049.1"/>
</dbReference>
<protein>
    <submittedName>
        <fullName evidence="2">DUF4435 domain-containing protein</fullName>
    </submittedName>
</protein>